<sequence>MRFAKWFGKPKYQSTQKQDNPKQQQVSISENLAENLAVIHSIFTKTPDLIVRQITIKQTGDSAALVYLDGLADKNSINNNVLRPLQFDSGSSTSTSFGFAVTVGHLEALYEWSQIELAILQASSILFIDGRSEVYALNTEGWPQRAIEDPQIEASLKGAHQGFVETGSQNIALIRRYIPNRELKTLELKIGRRGQTKASIMYLEDVANQEVLAELEDRLSQLDVDVIINTGELAELIEDNPYSPFPQFILTERPDTAASQIIQGRFAVVVDRSPSVLIAPVTFTSFFQSVDDYSTRWSIATFIRLLRLFAFFSAIFLPAFYIAVISYNFEIIPIKLLLSIGEFRGRVPFPPFVEAILMEVTLEMMREAGVRLPAPVGQTVGIVGGIVIGQAIVQAGLISNTMVIVVAFTAISSFVLPNYDMVAAVRLLRFVMMLAASLFGIVGIIIGLMTLIGHLIALESLGTPYGSPFAPVRYSDWKDTFVRLPLWTMIKRPLSARAVQLKRQGSNRPEGDGK</sequence>
<evidence type="ECO:0000256" key="3">
    <source>
        <dbReference type="SAM" id="MobiDB-lite"/>
    </source>
</evidence>
<evidence type="ECO:0000256" key="4">
    <source>
        <dbReference type="SAM" id="Phobius"/>
    </source>
</evidence>
<dbReference type="AlphaFoldDB" id="A0A972GQ12"/>
<dbReference type="RefSeq" id="WP_171649877.1">
    <property type="nucleotide sequence ID" value="NZ_WHOD01000003.1"/>
</dbReference>
<feature type="transmembrane region" description="Helical" evidence="4">
    <location>
        <begin position="431"/>
        <end position="457"/>
    </location>
</feature>
<accession>A0A972GQ12</accession>
<dbReference type="Proteomes" id="UP000641588">
    <property type="component" value="Unassembled WGS sequence"/>
</dbReference>
<evidence type="ECO:0000256" key="2">
    <source>
        <dbReference type="ARBA" id="ARBA00023136"/>
    </source>
</evidence>
<dbReference type="PANTHER" id="PTHR22550">
    <property type="entry name" value="SPORE GERMINATION PROTEIN"/>
    <property type="match status" value="1"/>
</dbReference>
<feature type="transmembrane region" description="Helical" evidence="4">
    <location>
        <begin position="398"/>
        <end position="419"/>
    </location>
</feature>
<feature type="region of interest" description="Disordered" evidence="3">
    <location>
        <begin position="1"/>
        <end position="24"/>
    </location>
</feature>
<keyword evidence="4" id="KW-1133">Transmembrane helix</keyword>
<evidence type="ECO:0000313" key="5">
    <source>
        <dbReference type="EMBL" id="NOU91712.1"/>
    </source>
</evidence>
<dbReference type="Pfam" id="PF03323">
    <property type="entry name" value="GerA"/>
    <property type="match status" value="1"/>
</dbReference>
<comment type="caution">
    <text evidence="5">The sequence shown here is derived from an EMBL/GenBank/DDBJ whole genome shotgun (WGS) entry which is preliminary data.</text>
</comment>
<dbReference type="PANTHER" id="PTHR22550:SF16">
    <property type="entry name" value="SPORE GERMINATION PROTEIN"/>
    <property type="match status" value="1"/>
</dbReference>
<protein>
    <submittedName>
        <fullName evidence="5">Spore germination protein</fullName>
    </submittedName>
</protein>
<feature type="transmembrane region" description="Helical" evidence="4">
    <location>
        <begin position="372"/>
        <end position="392"/>
    </location>
</feature>
<gene>
    <name evidence="5" type="ORF">GC093_00465</name>
</gene>
<comment type="similarity">
    <text evidence="1">Belongs to the GerABKA family.</text>
</comment>
<keyword evidence="4" id="KW-0812">Transmembrane</keyword>
<evidence type="ECO:0000313" key="6">
    <source>
        <dbReference type="Proteomes" id="UP000641588"/>
    </source>
</evidence>
<evidence type="ECO:0000256" key="1">
    <source>
        <dbReference type="ARBA" id="ARBA00005278"/>
    </source>
</evidence>
<proteinExistence type="inferred from homology"/>
<organism evidence="5 6">
    <name type="scientific">Paenibacillus foliorum</name>
    <dbReference type="NCBI Taxonomy" id="2654974"/>
    <lineage>
        <taxon>Bacteria</taxon>
        <taxon>Bacillati</taxon>
        <taxon>Bacillota</taxon>
        <taxon>Bacilli</taxon>
        <taxon>Bacillales</taxon>
        <taxon>Paenibacillaceae</taxon>
        <taxon>Paenibacillus</taxon>
    </lineage>
</organism>
<dbReference type="GO" id="GO:0009847">
    <property type="term" value="P:spore germination"/>
    <property type="evidence" value="ECO:0007669"/>
    <property type="project" value="InterPro"/>
</dbReference>
<dbReference type="EMBL" id="WHOD01000003">
    <property type="protein sequence ID" value="NOU91712.1"/>
    <property type="molecule type" value="Genomic_DNA"/>
</dbReference>
<dbReference type="InterPro" id="IPR050768">
    <property type="entry name" value="UPF0353/GerABKA_families"/>
</dbReference>
<feature type="transmembrane region" description="Helical" evidence="4">
    <location>
        <begin position="305"/>
        <end position="327"/>
    </location>
</feature>
<keyword evidence="6" id="KW-1185">Reference proteome</keyword>
<reference evidence="5" key="1">
    <citation type="submission" date="2019-10" db="EMBL/GenBank/DDBJ databases">
        <title>Description of Paenibacillus glebae sp. nov.</title>
        <authorList>
            <person name="Carlier A."/>
            <person name="Qi S."/>
        </authorList>
    </citation>
    <scope>NUCLEOTIDE SEQUENCE</scope>
    <source>
        <strain evidence="5">LMG 31456</strain>
    </source>
</reference>
<dbReference type="PIRSF" id="PIRSF005690">
    <property type="entry name" value="GerBA"/>
    <property type="match status" value="1"/>
</dbReference>
<dbReference type="InterPro" id="IPR004995">
    <property type="entry name" value="Spore_Ger"/>
</dbReference>
<feature type="compositionally biased region" description="Polar residues" evidence="3">
    <location>
        <begin position="12"/>
        <end position="24"/>
    </location>
</feature>
<dbReference type="GO" id="GO:0016020">
    <property type="term" value="C:membrane"/>
    <property type="evidence" value="ECO:0007669"/>
    <property type="project" value="InterPro"/>
</dbReference>
<keyword evidence="2 4" id="KW-0472">Membrane</keyword>
<name>A0A972GQ12_9BACL</name>